<organism evidence="7 8">
    <name type="scientific">Thermomonospora cellulosilytica</name>
    <dbReference type="NCBI Taxonomy" id="1411118"/>
    <lineage>
        <taxon>Bacteria</taxon>
        <taxon>Bacillati</taxon>
        <taxon>Actinomycetota</taxon>
        <taxon>Actinomycetes</taxon>
        <taxon>Streptosporangiales</taxon>
        <taxon>Thermomonosporaceae</taxon>
        <taxon>Thermomonospora</taxon>
    </lineage>
</organism>
<evidence type="ECO:0008006" key="9">
    <source>
        <dbReference type="Google" id="ProtNLM"/>
    </source>
</evidence>
<dbReference type="Pfam" id="PF06081">
    <property type="entry name" value="ArAE_1"/>
    <property type="match status" value="1"/>
</dbReference>
<name>A0A7W3R976_9ACTN</name>
<keyword evidence="5 6" id="KW-0472">Membrane</keyword>
<feature type="transmembrane region" description="Helical" evidence="6">
    <location>
        <begin position="30"/>
        <end position="52"/>
    </location>
</feature>
<evidence type="ECO:0000313" key="8">
    <source>
        <dbReference type="Proteomes" id="UP000539313"/>
    </source>
</evidence>
<comment type="caution">
    <text evidence="7">The sequence shown here is derived from an EMBL/GenBank/DDBJ whole genome shotgun (WGS) entry which is preliminary data.</text>
</comment>
<evidence type="ECO:0000313" key="7">
    <source>
        <dbReference type="EMBL" id="MBA9005068.1"/>
    </source>
</evidence>
<accession>A0A7W3R976</accession>
<protein>
    <recommendedName>
        <fullName evidence="9">Aromatic acid exporter family member 1</fullName>
    </recommendedName>
</protein>
<proteinExistence type="predicted"/>
<dbReference type="RefSeq" id="WP_182706356.1">
    <property type="nucleotide sequence ID" value="NZ_JACJII010000001.1"/>
</dbReference>
<gene>
    <name evidence="7" type="ORF">HNR21_003950</name>
</gene>
<feature type="transmembrane region" description="Helical" evidence="6">
    <location>
        <begin position="83"/>
        <end position="105"/>
    </location>
</feature>
<evidence type="ECO:0000256" key="5">
    <source>
        <dbReference type="ARBA" id="ARBA00023136"/>
    </source>
</evidence>
<evidence type="ECO:0000256" key="4">
    <source>
        <dbReference type="ARBA" id="ARBA00022989"/>
    </source>
</evidence>
<evidence type="ECO:0000256" key="1">
    <source>
        <dbReference type="ARBA" id="ARBA00004651"/>
    </source>
</evidence>
<feature type="transmembrane region" description="Helical" evidence="6">
    <location>
        <begin position="58"/>
        <end position="76"/>
    </location>
</feature>
<evidence type="ECO:0000256" key="2">
    <source>
        <dbReference type="ARBA" id="ARBA00022475"/>
    </source>
</evidence>
<dbReference type="InterPro" id="IPR010343">
    <property type="entry name" value="ArAE_1"/>
</dbReference>
<keyword evidence="3 6" id="KW-0812">Transmembrane</keyword>
<dbReference type="AlphaFoldDB" id="A0A7W3R976"/>
<keyword evidence="4 6" id="KW-1133">Transmembrane helix</keyword>
<keyword evidence="8" id="KW-1185">Reference proteome</keyword>
<comment type="subcellular location">
    <subcellularLocation>
        <location evidence="1">Cell membrane</location>
        <topology evidence="1">Multi-pass membrane protein</topology>
    </subcellularLocation>
</comment>
<keyword evidence="2" id="KW-1003">Cell membrane</keyword>
<dbReference type="Proteomes" id="UP000539313">
    <property type="component" value="Unassembled WGS sequence"/>
</dbReference>
<evidence type="ECO:0000256" key="6">
    <source>
        <dbReference type="SAM" id="Phobius"/>
    </source>
</evidence>
<dbReference type="GO" id="GO:0005886">
    <property type="term" value="C:plasma membrane"/>
    <property type="evidence" value="ECO:0007669"/>
    <property type="project" value="UniProtKB-SubCell"/>
</dbReference>
<reference evidence="7 8" key="1">
    <citation type="submission" date="2020-08" db="EMBL/GenBank/DDBJ databases">
        <title>Sequencing the genomes of 1000 actinobacteria strains.</title>
        <authorList>
            <person name="Klenk H.-P."/>
        </authorList>
    </citation>
    <scope>NUCLEOTIDE SEQUENCE [LARGE SCALE GENOMIC DNA]</scope>
    <source>
        <strain evidence="7 8">DSM 45823</strain>
    </source>
</reference>
<sequence>MPVRSAVRHRVRTAASPRLLRIAVRKAQPAAVAIARLVMTAVAAYLLALWLLEVSAPVLAPLTALLVVQVSLFQTLRSGVQRIVSVTAGVIVAVVLVDLIGFTWWSLGVTIAAALALGHLLRLGDHMLEVPISAMLILQLGSDTAALDRIIETLVGAGVGMAAGLLASPVRVRPAAEAVAELGRSMGALLEHMADGLDAEPDRRTTDRWLERSRGLAREIREVDRALAEAEDSARLNPRSRVGPADRPGPVLRIALEHLEHAAVSIRGLARSMADRTSLVHADRTGLGAQMWEADVRDRLAATLRELSCGTILYTRAATAATADDAVRRTADLEGCLSEARRRRDELGGLLREDPGHWPLHGELLVHLDRLIDELRAAGQGPVVHRPAGRRRPIVRRSAIRIPRTPTRTLVRRRRRTDTGPHRH</sequence>
<evidence type="ECO:0000256" key="3">
    <source>
        <dbReference type="ARBA" id="ARBA00022692"/>
    </source>
</evidence>
<dbReference type="EMBL" id="JACJII010000001">
    <property type="protein sequence ID" value="MBA9005068.1"/>
    <property type="molecule type" value="Genomic_DNA"/>
</dbReference>